<dbReference type="EMBL" id="FLQV01000230">
    <property type="protein sequence ID" value="SBS85355.1"/>
    <property type="molecule type" value="Genomic_DNA"/>
</dbReference>
<evidence type="ECO:0000313" key="3">
    <source>
        <dbReference type="EMBL" id="SBS95644.1"/>
    </source>
</evidence>
<reference evidence="4 5" key="2">
    <citation type="submission" date="2016-05" db="EMBL/GenBank/DDBJ databases">
        <authorList>
            <person name="Naeem Raeece"/>
        </authorList>
    </citation>
    <scope>NUCLEOTIDE SEQUENCE [LARGE SCALE GENOMIC DNA]</scope>
</reference>
<accession>A0A1A8W084</accession>
<dbReference type="EMBL" id="FLQU01002120">
    <property type="protein sequence ID" value="SBS95644.1"/>
    <property type="molecule type" value="Genomic_DNA"/>
</dbReference>
<gene>
    <name evidence="2" type="ORF">POVCU1_012380</name>
    <name evidence="3" type="ORF">POVCU2_0097600</name>
</gene>
<dbReference type="InterPro" id="IPR013766">
    <property type="entry name" value="Thioredoxin_domain"/>
</dbReference>
<dbReference type="Gene3D" id="3.40.30.10">
    <property type="entry name" value="Glutaredoxin"/>
    <property type="match status" value="1"/>
</dbReference>
<dbReference type="PANTHER" id="PTHR10438">
    <property type="entry name" value="THIOREDOXIN"/>
    <property type="match status" value="1"/>
</dbReference>
<reference evidence="2" key="1">
    <citation type="submission" date="2016-05" db="EMBL/GenBank/DDBJ databases">
        <authorList>
            <person name="Lavstsen T."/>
            <person name="Jespersen J.S."/>
        </authorList>
    </citation>
    <scope>NUCLEOTIDE SEQUENCE [LARGE SCALE GENOMIC DNA]</scope>
</reference>
<dbReference type="InterPro" id="IPR050620">
    <property type="entry name" value="Thioredoxin_H-type-like"/>
</dbReference>
<dbReference type="Pfam" id="PF00085">
    <property type="entry name" value="Thioredoxin"/>
    <property type="match status" value="1"/>
</dbReference>
<dbReference type="SUPFAM" id="SSF52833">
    <property type="entry name" value="Thioredoxin-like"/>
    <property type="match status" value="1"/>
</dbReference>
<evidence type="ECO:0000259" key="1">
    <source>
        <dbReference type="Pfam" id="PF00085"/>
    </source>
</evidence>
<proteinExistence type="predicted"/>
<name>A0A1A8W084_PLAOA</name>
<evidence type="ECO:0000313" key="4">
    <source>
        <dbReference type="Proteomes" id="UP000078546"/>
    </source>
</evidence>
<organism evidence="2 4">
    <name type="scientific">Plasmodium ovale curtisi</name>
    <dbReference type="NCBI Taxonomy" id="864141"/>
    <lineage>
        <taxon>Eukaryota</taxon>
        <taxon>Sar</taxon>
        <taxon>Alveolata</taxon>
        <taxon>Apicomplexa</taxon>
        <taxon>Aconoidasida</taxon>
        <taxon>Haemosporida</taxon>
        <taxon>Plasmodiidae</taxon>
        <taxon>Plasmodium</taxon>
        <taxon>Plasmodium (Plasmodium)</taxon>
    </lineage>
</organism>
<evidence type="ECO:0000313" key="5">
    <source>
        <dbReference type="Proteomes" id="UP000078560"/>
    </source>
</evidence>
<dbReference type="Proteomes" id="UP000078560">
    <property type="component" value="Unassembled WGS sequence"/>
</dbReference>
<dbReference type="InterPro" id="IPR036249">
    <property type="entry name" value="Thioredoxin-like_sf"/>
</dbReference>
<sequence>MSVYAFFRANAPARMHSLWKKAPKGAQRTGGGRQTGKICRRAANVLKKGPFTSAHYVIFAPTFKKEKILSHKSDTAICGSRFLNSSLVIKRCPGYSEHGTYLHWLDEQHQIENVLQLKRKNKEYDDSKYIRLPEGGNLKDIFRSTKGVSLVLKFGANWCKPCNAIKEYFKNKTNTYVVTLIDIDVDIHEALQEEYNIKALPTFEFYFLLNDEWVVVQRIEGANKKELEEAFKKYSLQREI</sequence>
<protein>
    <submittedName>
        <fullName evidence="2">Thioredoxin 3, putative (TRX3)</fullName>
    </submittedName>
</protein>
<dbReference type="CDD" id="cd02947">
    <property type="entry name" value="TRX_family"/>
    <property type="match status" value="1"/>
</dbReference>
<feature type="domain" description="Thioredoxin" evidence="1">
    <location>
        <begin position="149"/>
        <end position="230"/>
    </location>
</feature>
<dbReference type="PANTHER" id="PTHR10438:SF405">
    <property type="entry name" value="THIOREDOXIN DOMAIN-CONTAINING PROTEIN"/>
    <property type="match status" value="1"/>
</dbReference>
<evidence type="ECO:0000313" key="2">
    <source>
        <dbReference type="EMBL" id="SBS85355.1"/>
    </source>
</evidence>
<dbReference type="AlphaFoldDB" id="A0A1A8W084"/>
<dbReference type="Proteomes" id="UP000078546">
    <property type="component" value="Unassembled WGS sequence"/>
</dbReference>